<reference evidence="1 2" key="1">
    <citation type="journal article" date="2015" name="Appl. Environ. Microbiol.">
        <title>The Geoglobus acetivorans genome: Fe(III) reduction, acetate utilization, autotrophic growth, and degradation of aromatic compounds in a hyperthermophilic archaeon.</title>
        <authorList>
            <person name="Mardanov A.V."/>
            <person name="Slododkina G.B."/>
            <person name="Slobodkin A.I."/>
            <person name="Beletsky A.V."/>
            <person name="Gavrilov S.N."/>
            <person name="Kublanov I.V."/>
            <person name="Bonch-Osmolovskaya E.A."/>
            <person name="Skryabin K.G."/>
            <person name="Ravin N.V."/>
        </authorList>
    </citation>
    <scope>NUCLEOTIDE SEQUENCE [LARGE SCALE GENOMIC DNA]</scope>
    <source>
        <strain evidence="1 2">SBH6</strain>
    </source>
</reference>
<dbReference type="EMBL" id="CP009552">
    <property type="protein sequence ID" value="AIY89696.1"/>
    <property type="molecule type" value="Genomic_DNA"/>
</dbReference>
<proteinExistence type="predicted"/>
<organism evidence="1 2">
    <name type="scientific">Geoglobus acetivorans</name>
    <dbReference type="NCBI Taxonomy" id="565033"/>
    <lineage>
        <taxon>Archaea</taxon>
        <taxon>Methanobacteriati</taxon>
        <taxon>Methanobacteriota</taxon>
        <taxon>Archaeoglobi</taxon>
        <taxon>Archaeoglobales</taxon>
        <taxon>Archaeoglobaceae</taxon>
        <taxon>Geoglobus</taxon>
    </lineage>
</organism>
<accession>A0A0A7GFG1</accession>
<sequence>MWVAGIDVGLRKSVSAVIDGRKAVVFDDYRKLLDIDVSAVGIDAPLSFPEKGGFRECERKLLKMGIRLFPSGAGFLRRVGEKGMEIAEEFRRKGVEVYEVYPYATRTILDIAPEANKRSKDGLDVIKKRLHNFLIFDTEIADHNQVDALISALAVKLYLDGRGRIVDGIDGAILIPEVKK</sequence>
<dbReference type="eggNOG" id="arCOG04409">
    <property type="taxonomic scope" value="Archaea"/>
</dbReference>
<dbReference type="InterPro" id="IPR018036">
    <property type="entry name" value="DUF429_subgr"/>
</dbReference>
<dbReference type="GeneID" id="24797243"/>
<dbReference type="KEGG" id="gac:GACE_0644"/>
<dbReference type="Proteomes" id="UP000030624">
    <property type="component" value="Chromosome"/>
</dbReference>
<dbReference type="AlphaFoldDB" id="A0A0A7GFG1"/>
<dbReference type="PIRSF" id="PIRSF024051">
    <property type="entry name" value="DUF429"/>
    <property type="match status" value="1"/>
</dbReference>
<evidence type="ECO:0008006" key="3">
    <source>
        <dbReference type="Google" id="ProtNLM"/>
    </source>
</evidence>
<dbReference type="STRING" id="565033.GACE_0644"/>
<name>A0A0A7GFG1_GEOAI</name>
<evidence type="ECO:0000313" key="2">
    <source>
        <dbReference type="Proteomes" id="UP000030624"/>
    </source>
</evidence>
<protein>
    <recommendedName>
        <fullName evidence="3">DUF429 domain-containing protein</fullName>
    </recommendedName>
</protein>
<dbReference type="RefSeq" id="WP_048091124.1">
    <property type="nucleotide sequence ID" value="NZ_CP009552.1"/>
</dbReference>
<evidence type="ECO:0000313" key="1">
    <source>
        <dbReference type="EMBL" id="AIY89696.1"/>
    </source>
</evidence>
<gene>
    <name evidence="1" type="ORF">GACE_0644</name>
</gene>
<dbReference type="HOGENOM" id="CLU_1590804_0_0_2"/>